<gene>
    <name evidence="4" type="ORF">CTI12_AA290620</name>
</gene>
<keyword evidence="2" id="KW-0812">Transmembrane</keyword>
<protein>
    <submittedName>
        <fullName evidence="4">Nucleotide-diphospho-sugar transferase family protein</fullName>
    </submittedName>
</protein>
<dbReference type="Pfam" id="PF14009">
    <property type="entry name" value="PADRE"/>
    <property type="match status" value="1"/>
</dbReference>
<dbReference type="EMBL" id="PKPP01003279">
    <property type="protein sequence ID" value="PWA70254.1"/>
    <property type="molecule type" value="Genomic_DNA"/>
</dbReference>
<accession>A0A2U1N9Q9</accession>
<dbReference type="Proteomes" id="UP000245207">
    <property type="component" value="Unassembled WGS sequence"/>
</dbReference>
<dbReference type="GO" id="GO:0016757">
    <property type="term" value="F:glycosyltransferase activity"/>
    <property type="evidence" value="ECO:0007669"/>
    <property type="project" value="InterPro"/>
</dbReference>
<keyword evidence="5" id="KW-1185">Reference proteome</keyword>
<dbReference type="STRING" id="35608.A0A2U1N9Q9"/>
<comment type="caution">
    <text evidence="4">The sequence shown here is derived from an EMBL/GenBank/DDBJ whole genome shotgun (WGS) entry which is preliminary data.</text>
</comment>
<dbReference type="PANTHER" id="PTHR47483">
    <property type="entry name" value="BETA-ARABINOFURANOSYLTRANSFERASE RAY1"/>
    <property type="match status" value="1"/>
</dbReference>
<reference evidence="4 5" key="1">
    <citation type="journal article" date="2018" name="Mol. Plant">
        <title>The genome of Artemisia annua provides insight into the evolution of Asteraceae family and artemisinin biosynthesis.</title>
        <authorList>
            <person name="Shen Q."/>
            <person name="Zhang L."/>
            <person name="Liao Z."/>
            <person name="Wang S."/>
            <person name="Yan T."/>
            <person name="Shi P."/>
            <person name="Liu M."/>
            <person name="Fu X."/>
            <person name="Pan Q."/>
            <person name="Wang Y."/>
            <person name="Lv Z."/>
            <person name="Lu X."/>
            <person name="Zhang F."/>
            <person name="Jiang W."/>
            <person name="Ma Y."/>
            <person name="Chen M."/>
            <person name="Hao X."/>
            <person name="Li L."/>
            <person name="Tang Y."/>
            <person name="Lv G."/>
            <person name="Zhou Y."/>
            <person name="Sun X."/>
            <person name="Brodelius P.E."/>
            <person name="Rose J.K.C."/>
            <person name="Tang K."/>
        </authorList>
    </citation>
    <scope>NUCLEOTIDE SEQUENCE [LARGE SCALE GENOMIC DNA]</scope>
    <source>
        <strain evidence="5">cv. Huhao1</strain>
        <tissue evidence="4">Leaf</tissue>
    </source>
</reference>
<feature type="domain" description="Nucleotide-diphospho-sugar transferase" evidence="3">
    <location>
        <begin position="431"/>
        <end position="652"/>
    </location>
</feature>
<organism evidence="4 5">
    <name type="scientific">Artemisia annua</name>
    <name type="common">Sweet wormwood</name>
    <dbReference type="NCBI Taxonomy" id="35608"/>
    <lineage>
        <taxon>Eukaryota</taxon>
        <taxon>Viridiplantae</taxon>
        <taxon>Streptophyta</taxon>
        <taxon>Embryophyta</taxon>
        <taxon>Tracheophyta</taxon>
        <taxon>Spermatophyta</taxon>
        <taxon>Magnoliopsida</taxon>
        <taxon>eudicotyledons</taxon>
        <taxon>Gunneridae</taxon>
        <taxon>Pentapetalae</taxon>
        <taxon>asterids</taxon>
        <taxon>campanulids</taxon>
        <taxon>Asterales</taxon>
        <taxon>Asteraceae</taxon>
        <taxon>Asteroideae</taxon>
        <taxon>Anthemideae</taxon>
        <taxon>Artemisiinae</taxon>
        <taxon>Artemisia</taxon>
    </lineage>
</organism>
<evidence type="ECO:0000256" key="2">
    <source>
        <dbReference type="SAM" id="Phobius"/>
    </source>
</evidence>
<dbReference type="Pfam" id="PF03407">
    <property type="entry name" value="Nucleotid_trans"/>
    <property type="match status" value="1"/>
</dbReference>
<sequence length="849" mass="95794">MVNFHIQALKIGLWVVWLCGLVLITISFYATTQIMPNSAINEQIRILTSSVGPTVTIFVSVTPFGGSVGSKQSLAIRSWLGLSQDIRVVLFSQDPSVFSFAASFGPGSRVSVEPDIDFTFLGTPFFHSMVARAQASNSDISVLMDSETILLPDFFSTLSYVHKLDHDWLLIASSRNVSDFSFHLDVDGKTWLGDNGERIKMKKLQDFLSHERRDCCDDKKIIMAWNNGDLPLHNGVLPPFLYGKGFHTLWVVNEALSSDFRFVFDASWTISSFFISSPDDDDTMEARNWENVGNSHLKAFYGSLSIREASYSNVIKLFKCNGHYHFGSTTENMVYPLGSHIGLSFTSLRIFRSSKHKKLLSCFDNIRSLEGNVNCSKDKQLTSLEPLSLPFSLEVLLSTRSDQNKTIVLAVAGYSYKDMLMSWVCRLHLLHVSNFVVCALDDEIYDFCVLQGLPVFRDRLAPSNISYNDCHFGTECFQRVTKVKSRIVLQILKLGYNLLMSDVDVYWFKNPLPLLTTFGTAVFMAQSDEYKITGPINMPRRLNSGFYYARSDNSTIAALEKVVKHASTSNLSEQPSFYDTLCGFNGSYRVGDDMCLEPKTNLTVRFLDRNLFPNGAYRDLWDSSNVSSTCMDMGCFVLHNNWISGRQKKLERQFLEMLNGCLDSLFGVRSLDNKEFRNPKVVKDAPLSIGSSLNSKEFYVRIVHAGGKEDLYRNPIVVSQLIKRYPGMCFAWPEVFKNPYEAVLSATDMLLPGQKYLLLPVTTLKKLKKRHSARKNKSTGKQVTDKSDDSVCSANDYYVSKEKWSRSLVKKHIQSNRQGIPPLVLKSKSKSGRGSDWEPSLTSIQELSP</sequence>
<evidence type="ECO:0000259" key="3">
    <source>
        <dbReference type="Pfam" id="PF03407"/>
    </source>
</evidence>
<feature type="compositionally biased region" description="Polar residues" evidence="1">
    <location>
        <begin position="840"/>
        <end position="849"/>
    </location>
</feature>
<evidence type="ECO:0000313" key="4">
    <source>
        <dbReference type="EMBL" id="PWA70254.1"/>
    </source>
</evidence>
<dbReference type="InterPro" id="IPR044575">
    <property type="entry name" value="RAY1-like"/>
</dbReference>
<proteinExistence type="predicted"/>
<dbReference type="PANTHER" id="PTHR47483:SF1">
    <property type="entry name" value="BETA-ARABINOFURANOSYLTRANSFERASE RAY1"/>
    <property type="match status" value="1"/>
</dbReference>
<dbReference type="InterPro" id="IPR005069">
    <property type="entry name" value="Nucl-diP-sugar_transferase"/>
</dbReference>
<keyword evidence="2" id="KW-1133">Transmembrane helix</keyword>
<feature type="region of interest" description="Disordered" evidence="1">
    <location>
        <begin position="769"/>
        <end position="788"/>
    </location>
</feature>
<feature type="transmembrane region" description="Helical" evidence="2">
    <location>
        <begin position="12"/>
        <end position="30"/>
    </location>
</feature>
<dbReference type="InterPro" id="IPR025322">
    <property type="entry name" value="PADRE_dom"/>
</dbReference>
<evidence type="ECO:0000256" key="1">
    <source>
        <dbReference type="SAM" id="MobiDB-lite"/>
    </source>
</evidence>
<name>A0A2U1N9Q9_ARTAN</name>
<keyword evidence="4" id="KW-0808">Transferase</keyword>
<keyword evidence="2" id="KW-0472">Membrane</keyword>
<feature type="compositionally biased region" description="Basic residues" evidence="1">
    <location>
        <begin position="769"/>
        <end position="778"/>
    </location>
</feature>
<evidence type="ECO:0000313" key="5">
    <source>
        <dbReference type="Proteomes" id="UP000245207"/>
    </source>
</evidence>
<dbReference type="AlphaFoldDB" id="A0A2U1N9Q9"/>
<feature type="region of interest" description="Disordered" evidence="1">
    <location>
        <begin position="820"/>
        <end position="849"/>
    </location>
</feature>
<dbReference type="OrthoDB" id="540503at2759"/>